<dbReference type="AlphaFoldDB" id="A0A5E4FTT4"/>
<dbReference type="EMBL" id="CABIKO010000201">
    <property type="protein sequence ID" value="VVA30915.1"/>
    <property type="molecule type" value="Genomic_DNA"/>
</dbReference>
<dbReference type="InParanoid" id="A0A5E4FTT4"/>
<dbReference type="Proteomes" id="UP000327085">
    <property type="component" value="Chromosome 2"/>
</dbReference>
<evidence type="ECO:0000313" key="1">
    <source>
        <dbReference type="EMBL" id="VVA30915.1"/>
    </source>
</evidence>
<dbReference type="Gramene" id="VVA30915">
    <property type="protein sequence ID" value="VVA30915"/>
    <property type="gene ID" value="Prudul26B013408"/>
</dbReference>
<accession>A0A5E4FTT4</accession>
<protein>
    <submittedName>
        <fullName evidence="1">PREDICTED: disease resistance RPP13 1</fullName>
    </submittedName>
</protein>
<proteinExistence type="predicted"/>
<gene>
    <name evidence="1" type="ORF">ALMOND_2B013408</name>
</gene>
<sequence>MAAALIGEALISASIEVSCDRVTSAEFIDLFRQEETRRITSHEPEHDTVDFVREDLLDEIDTEALRCKLEGEDQTHKLTNKEDRRVFDDLKGEGCGGEGS</sequence>
<organism evidence="1 2">
    <name type="scientific">Prunus dulcis</name>
    <name type="common">Almond</name>
    <name type="synonym">Amygdalus dulcis</name>
    <dbReference type="NCBI Taxonomy" id="3755"/>
    <lineage>
        <taxon>Eukaryota</taxon>
        <taxon>Viridiplantae</taxon>
        <taxon>Streptophyta</taxon>
        <taxon>Embryophyta</taxon>
        <taxon>Tracheophyta</taxon>
        <taxon>Spermatophyta</taxon>
        <taxon>Magnoliopsida</taxon>
        <taxon>eudicotyledons</taxon>
        <taxon>Gunneridae</taxon>
        <taxon>Pentapetalae</taxon>
        <taxon>rosids</taxon>
        <taxon>fabids</taxon>
        <taxon>Rosales</taxon>
        <taxon>Rosaceae</taxon>
        <taxon>Amygdaloideae</taxon>
        <taxon>Amygdaleae</taxon>
        <taxon>Prunus</taxon>
    </lineage>
</organism>
<evidence type="ECO:0000313" key="2">
    <source>
        <dbReference type="Proteomes" id="UP000327085"/>
    </source>
</evidence>
<name>A0A5E4FTT4_PRUDU</name>
<reference evidence="2" key="1">
    <citation type="journal article" date="2020" name="Plant J.">
        <title>Transposons played a major role in the diversification between the closely related almond and peach genomes: results from the almond genome sequence.</title>
        <authorList>
            <person name="Alioto T."/>
            <person name="Alexiou K.G."/>
            <person name="Bardil A."/>
            <person name="Barteri F."/>
            <person name="Castanera R."/>
            <person name="Cruz F."/>
            <person name="Dhingra A."/>
            <person name="Duval H."/>
            <person name="Fernandez I Marti A."/>
            <person name="Frias L."/>
            <person name="Galan B."/>
            <person name="Garcia J.L."/>
            <person name="Howad W."/>
            <person name="Gomez-Garrido J."/>
            <person name="Gut M."/>
            <person name="Julca I."/>
            <person name="Morata J."/>
            <person name="Puigdomenech P."/>
            <person name="Ribeca P."/>
            <person name="Rubio Cabetas M.J."/>
            <person name="Vlasova A."/>
            <person name="Wirthensohn M."/>
            <person name="Garcia-Mas J."/>
            <person name="Gabaldon T."/>
            <person name="Casacuberta J.M."/>
            <person name="Arus P."/>
        </authorList>
    </citation>
    <scope>NUCLEOTIDE SEQUENCE [LARGE SCALE GENOMIC DNA]</scope>
    <source>
        <strain evidence="2">cv. Texas</strain>
    </source>
</reference>